<keyword evidence="12" id="KW-0732">Signal</keyword>
<dbReference type="GO" id="GO:0008201">
    <property type="term" value="F:heparin binding"/>
    <property type="evidence" value="ECO:0007669"/>
    <property type="project" value="UniProtKB-KW"/>
</dbReference>
<feature type="domain" description="Fibronectin type-III" evidence="33">
    <location>
        <begin position="308"/>
        <end position="398"/>
    </location>
</feature>
<comment type="subcellular location">
    <subcellularLocation>
        <location evidence="1">Cell membrane</location>
        <topology evidence="1">Single-pass type I membrane protein</topology>
    </subcellularLocation>
    <subcellularLocation>
        <location evidence="4">Cell projection</location>
        <location evidence="4">Axon</location>
    </subcellularLocation>
    <subcellularLocation>
        <location evidence="5">Cell projection</location>
        <location evidence="5">Growth cone</location>
    </subcellularLocation>
    <subcellularLocation>
        <location evidence="2">Cytoplasmic vesicle</location>
        <location evidence="2">Secretory vesicle</location>
        <location evidence="2">Synaptic vesicle membrane</location>
    </subcellularLocation>
    <subcellularLocation>
        <location evidence="3">Perikaryon</location>
    </subcellularLocation>
    <subcellularLocation>
        <location evidence="26">Postsynaptic density</location>
    </subcellularLocation>
    <subcellularLocation>
        <location evidence="25">Synapse</location>
        <location evidence="25">Synaptosome</location>
    </subcellularLocation>
</comment>
<evidence type="ECO:0000256" key="14">
    <source>
        <dbReference type="ARBA" id="ARBA00022801"/>
    </source>
</evidence>
<evidence type="ECO:0000259" key="32">
    <source>
        <dbReference type="PROSITE" id="PS50835"/>
    </source>
</evidence>
<dbReference type="InterPro" id="IPR003961">
    <property type="entry name" value="FN3_dom"/>
</dbReference>
<dbReference type="FunFam" id="2.60.40.10:FF:000036">
    <property type="entry name" value="receptor-type tyrosine-protein phosphatase delta isoform X1"/>
    <property type="match status" value="1"/>
</dbReference>
<keyword evidence="35" id="KW-1185">Reference proteome</keyword>
<evidence type="ECO:0000256" key="4">
    <source>
        <dbReference type="ARBA" id="ARBA00004489"/>
    </source>
</evidence>
<dbReference type="InterPro" id="IPR003598">
    <property type="entry name" value="Ig_sub2"/>
</dbReference>
<dbReference type="FunFam" id="2.60.40.10:FF:000010">
    <property type="entry name" value="receptor-type tyrosine-protein phosphatase delta isoform X1"/>
    <property type="match status" value="1"/>
</dbReference>
<dbReference type="CDD" id="cd05738">
    <property type="entry name" value="IgI_2_RPTP_IIa_LAR_like"/>
    <property type="match status" value="1"/>
</dbReference>
<feature type="domain" description="Fibronectin type-III" evidence="33">
    <location>
        <begin position="599"/>
        <end position="696"/>
    </location>
</feature>
<feature type="domain" description="Ig-like" evidence="32">
    <location>
        <begin position="122"/>
        <end position="211"/>
    </location>
</feature>
<evidence type="ECO:0000259" key="31">
    <source>
        <dbReference type="PROSITE" id="PS50056"/>
    </source>
</evidence>
<dbReference type="CDD" id="cd14553">
    <property type="entry name" value="R-PTPc-LAR-1"/>
    <property type="match status" value="1"/>
</dbReference>
<dbReference type="InterPro" id="IPR016130">
    <property type="entry name" value="Tyr_Pase_AS"/>
</dbReference>
<keyword evidence="24" id="KW-0968">Cytoplasmic vesicle</keyword>
<dbReference type="CDD" id="cd00063">
    <property type="entry name" value="FN3"/>
    <property type="match status" value="6"/>
</dbReference>
<evidence type="ECO:0000256" key="6">
    <source>
        <dbReference type="ARBA" id="ARBA00010504"/>
    </source>
</evidence>
<keyword evidence="22" id="KW-0966">Cell projection</keyword>
<dbReference type="PANTHER" id="PTHR46957:SF11">
    <property type="entry name" value="PROTEIN-TYROSINE-PHOSPHATASE"/>
    <property type="match status" value="1"/>
</dbReference>
<dbReference type="PROSITE" id="PS00383">
    <property type="entry name" value="TYR_PHOSPHATASE_1"/>
    <property type="match status" value="1"/>
</dbReference>
<evidence type="ECO:0000256" key="17">
    <source>
        <dbReference type="ARBA" id="ARBA00023018"/>
    </source>
</evidence>
<evidence type="ECO:0000256" key="29">
    <source>
        <dbReference type="SAM" id="Phobius"/>
    </source>
</evidence>
<reference evidence="34" key="2">
    <citation type="submission" date="2025-09" db="UniProtKB">
        <authorList>
            <consortium name="Ensembl"/>
        </authorList>
    </citation>
    <scope>IDENTIFICATION</scope>
</reference>
<dbReference type="InterPro" id="IPR029021">
    <property type="entry name" value="Prot-tyrosine_phosphatase-like"/>
</dbReference>
<dbReference type="SUPFAM" id="SSF49265">
    <property type="entry name" value="Fibronectin type III"/>
    <property type="match status" value="4"/>
</dbReference>
<comment type="catalytic activity">
    <reaction evidence="27">
        <text>O-phospho-L-tyrosyl-[protein] + H2O = L-tyrosyl-[protein] + phosphate</text>
        <dbReference type="Rhea" id="RHEA:10684"/>
        <dbReference type="Rhea" id="RHEA-COMP:10136"/>
        <dbReference type="Rhea" id="RHEA-COMP:20101"/>
        <dbReference type="ChEBI" id="CHEBI:15377"/>
        <dbReference type="ChEBI" id="CHEBI:43474"/>
        <dbReference type="ChEBI" id="CHEBI:46858"/>
        <dbReference type="ChEBI" id="CHEBI:61978"/>
        <dbReference type="EC" id="3.1.3.48"/>
    </reaction>
</comment>
<feature type="domain" description="Tyrosine-protein phosphatase" evidence="30">
    <location>
        <begin position="1200"/>
        <end position="1446"/>
    </location>
</feature>
<feature type="domain" description="Ig-like" evidence="32">
    <location>
        <begin position="20"/>
        <end position="110"/>
    </location>
</feature>
<dbReference type="FunFam" id="2.60.40.10:FF:000068">
    <property type="entry name" value="receptor-type tyrosine-protein phosphatase delta isoform X1"/>
    <property type="match status" value="1"/>
</dbReference>
<dbReference type="SMART" id="SM00404">
    <property type="entry name" value="PTPc_motif"/>
    <property type="match status" value="2"/>
</dbReference>
<dbReference type="GO" id="GO:0014069">
    <property type="term" value="C:postsynaptic density"/>
    <property type="evidence" value="ECO:0007669"/>
    <property type="project" value="UniProtKB-SubCell"/>
</dbReference>
<dbReference type="SMART" id="SM00408">
    <property type="entry name" value="IGc2"/>
    <property type="match status" value="3"/>
</dbReference>
<evidence type="ECO:0000256" key="24">
    <source>
        <dbReference type="ARBA" id="ARBA00023329"/>
    </source>
</evidence>
<dbReference type="PROSITE" id="PS50835">
    <property type="entry name" value="IG_LIKE"/>
    <property type="match status" value="3"/>
</dbReference>
<evidence type="ECO:0000313" key="35">
    <source>
        <dbReference type="Proteomes" id="UP000472262"/>
    </source>
</evidence>
<dbReference type="InterPro" id="IPR000387">
    <property type="entry name" value="Tyr_Pase_dom"/>
</dbReference>
<accession>A0A672MW74</accession>
<dbReference type="Pfam" id="PF07679">
    <property type="entry name" value="I-set"/>
    <property type="match status" value="2"/>
</dbReference>
<dbReference type="SUPFAM" id="SSF52799">
    <property type="entry name" value="(Phosphotyrosine protein) phosphatases II"/>
    <property type="match status" value="2"/>
</dbReference>
<feature type="domain" description="Fibronectin type-III" evidence="33">
    <location>
        <begin position="775"/>
        <end position="870"/>
    </location>
</feature>
<feature type="domain" description="Tyrosine-protein phosphatase" evidence="30">
    <location>
        <begin position="1478"/>
        <end position="1705"/>
    </location>
</feature>
<dbReference type="FunFam" id="2.60.40.10:FF:000015">
    <property type="entry name" value="receptor-type tyrosine-protein phosphatase delta isoform X2"/>
    <property type="match status" value="1"/>
</dbReference>
<dbReference type="Pfam" id="PF13927">
    <property type="entry name" value="Ig_3"/>
    <property type="match status" value="1"/>
</dbReference>
<dbReference type="EC" id="3.1.3.48" evidence="7"/>
<keyword evidence="8" id="KW-1003">Cell membrane</keyword>
<evidence type="ECO:0000256" key="12">
    <source>
        <dbReference type="ARBA" id="ARBA00022729"/>
    </source>
</evidence>
<dbReference type="SMART" id="SM00409">
    <property type="entry name" value="IG"/>
    <property type="match status" value="3"/>
</dbReference>
<dbReference type="PRINTS" id="PR00700">
    <property type="entry name" value="PRTYPHPHTASE"/>
</dbReference>
<keyword evidence="11 29" id="KW-0812">Transmembrane</keyword>
<dbReference type="FunFam" id="2.60.40.10:FF:000023">
    <property type="entry name" value="receptor-type tyrosine-protein phosphatase delta isoform X2"/>
    <property type="match status" value="1"/>
</dbReference>
<evidence type="ECO:0000256" key="19">
    <source>
        <dbReference type="ARBA" id="ARBA00023157"/>
    </source>
</evidence>
<dbReference type="InterPro" id="IPR013098">
    <property type="entry name" value="Ig_I-set"/>
</dbReference>
<evidence type="ECO:0000256" key="15">
    <source>
        <dbReference type="ARBA" id="ARBA00022912"/>
    </source>
</evidence>
<evidence type="ECO:0000256" key="8">
    <source>
        <dbReference type="ARBA" id="ARBA00022475"/>
    </source>
</evidence>
<evidence type="ECO:0000259" key="30">
    <source>
        <dbReference type="PROSITE" id="PS50055"/>
    </source>
</evidence>
<dbReference type="InterPro" id="IPR036116">
    <property type="entry name" value="FN3_sf"/>
</dbReference>
<feature type="domain" description="Tyrosine specific protein phosphatases" evidence="31">
    <location>
        <begin position="1366"/>
        <end position="1437"/>
    </location>
</feature>
<dbReference type="SMART" id="SM00194">
    <property type="entry name" value="PTPc"/>
    <property type="match status" value="2"/>
</dbReference>
<dbReference type="GO" id="GO:0043204">
    <property type="term" value="C:perikaryon"/>
    <property type="evidence" value="ECO:0007669"/>
    <property type="project" value="UniProtKB-SubCell"/>
</dbReference>
<evidence type="ECO:0000256" key="1">
    <source>
        <dbReference type="ARBA" id="ARBA00004251"/>
    </source>
</evidence>
<dbReference type="FunFam" id="3.90.190.10:FF:000002">
    <property type="entry name" value="receptor-type tyrosine-protein phosphatase delta isoform X2"/>
    <property type="match status" value="1"/>
</dbReference>
<reference evidence="34" key="1">
    <citation type="submission" date="2025-08" db="UniProtKB">
        <authorList>
            <consortium name="Ensembl"/>
        </authorList>
    </citation>
    <scope>IDENTIFICATION</scope>
</reference>
<feature type="domain" description="Ig-like" evidence="32">
    <location>
        <begin position="219"/>
        <end position="301"/>
    </location>
</feature>
<dbReference type="Gene3D" id="3.90.190.10">
    <property type="entry name" value="Protein tyrosine phosphatase superfamily"/>
    <property type="match status" value="2"/>
</dbReference>
<keyword evidence="16 29" id="KW-1133">Transmembrane helix</keyword>
<evidence type="ECO:0000256" key="3">
    <source>
        <dbReference type="ARBA" id="ARBA00004484"/>
    </source>
</evidence>
<dbReference type="FunFam" id="2.60.40.10:FF:000027">
    <property type="entry name" value="receptor-type tyrosine-protein phosphatase delta isoform X1"/>
    <property type="match status" value="1"/>
</dbReference>
<dbReference type="Pfam" id="PF00102">
    <property type="entry name" value="Y_phosphatase"/>
    <property type="match status" value="2"/>
</dbReference>
<dbReference type="PROSITE" id="PS50055">
    <property type="entry name" value="TYR_PHOSPHATASE_PTP"/>
    <property type="match status" value="2"/>
</dbReference>
<protein>
    <recommendedName>
        <fullName evidence="28">Receptor-type tyrosine-protein phosphatase S</fullName>
        <ecNumber evidence="7">3.1.3.48</ecNumber>
    </recommendedName>
</protein>
<feature type="domain" description="Fibronectin type-III" evidence="33">
    <location>
        <begin position="403"/>
        <end position="499"/>
    </location>
</feature>
<dbReference type="PANTHER" id="PTHR46957">
    <property type="entry name" value="CYTOKINE RECEPTOR"/>
    <property type="match status" value="1"/>
</dbReference>
<dbReference type="GO" id="GO:0030426">
    <property type="term" value="C:growth cone"/>
    <property type="evidence" value="ECO:0007669"/>
    <property type="project" value="UniProtKB-SubCell"/>
</dbReference>
<evidence type="ECO:0000256" key="22">
    <source>
        <dbReference type="ARBA" id="ARBA00023273"/>
    </source>
</evidence>
<feature type="domain" description="Fibronectin type-III" evidence="33">
    <location>
        <begin position="501"/>
        <end position="594"/>
    </location>
</feature>
<dbReference type="GO" id="GO:0005886">
    <property type="term" value="C:plasma membrane"/>
    <property type="evidence" value="ECO:0007669"/>
    <property type="project" value="UniProtKB-SubCell"/>
</dbReference>
<dbReference type="InterPro" id="IPR003595">
    <property type="entry name" value="Tyr_Pase_cat"/>
</dbReference>
<name>A0A672MW74_SINGR</name>
<keyword evidence="23" id="KW-0393">Immunoglobulin domain</keyword>
<evidence type="ECO:0000256" key="2">
    <source>
        <dbReference type="ARBA" id="ARBA00004432"/>
    </source>
</evidence>
<evidence type="ECO:0000256" key="25">
    <source>
        <dbReference type="ARBA" id="ARBA00034102"/>
    </source>
</evidence>
<dbReference type="Pfam" id="PF00041">
    <property type="entry name" value="fn3"/>
    <property type="match status" value="5"/>
</dbReference>
<evidence type="ECO:0000256" key="7">
    <source>
        <dbReference type="ARBA" id="ARBA00013064"/>
    </source>
</evidence>
<dbReference type="InterPro" id="IPR003599">
    <property type="entry name" value="Ig_sub"/>
</dbReference>
<keyword evidence="14" id="KW-0378">Hydrolase</keyword>
<feature type="transmembrane region" description="Helical" evidence="29">
    <location>
        <begin position="1121"/>
        <end position="1145"/>
    </location>
</feature>
<organism evidence="34 35">
    <name type="scientific">Sinocyclocheilus grahami</name>
    <name type="common">Dianchi golden-line fish</name>
    <name type="synonym">Barbus grahami</name>
    <dbReference type="NCBI Taxonomy" id="75366"/>
    <lineage>
        <taxon>Eukaryota</taxon>
        <taxon>Metazoa</taxon>
        <taxon>Chordata</taxon>
        <taxon>Craniata</taxon>
        <taxon>Vertebrata</taxon>
        <taxon>Euteleostomi</taxon>
        <taxon>Actinopterygii</taxon>
        <taxon>Neopterygii</taxon>
        <taxon>Teleostei</taxon>
        <taxon>Ostariophysi</taxon>
        <taxon>Cypriniformes</taxon>
        <taxon>Cyprinidae</taxon>
        <taxon>Cyprininae</taxon>
        <taxon>Sinocyclocheilus</taxon>
    </lineage>
</organism>
<evidence type="ECO:0000256" key="9">
    <source>
        <dbReference type="ARBA" id="ARBA00022599"/>
    </source>
</evidence>
<keyword evidence="18 29" id="KW-0472">Membrane</keyword>
<feature type="domain" description="Fibronectin type-III" evidence="33">
    <location>
        <begin position="874"/>
        <end position="960"/>
    </location>
</feature>
<sequence length="1710" mass="191994">MLNTVLCNHASSAFSLSAPPKFLRTPNDQTGVQGGVASFICQATGDPQPKIVWNKKGKRVSNQRFEVIEFDDGSGSVLRIQPLRTPRDEAIYECVASNSVGETSATTRLTVLREDQLPPGFPTIDMGPQLKVVERTRTATMLCAASGNPDPDISWFKDFLPVNTSNNNGRIKQLRSGALQIEQSEESDQGKYECVATNNDGTRYSAPANLYVRVRRVPPRFSIPPTDNEIMPGGSVNITCVAVGSPMPYVKWMLGSEDLTPEDDMPIGRNVLELTDVRQSANYTCVAMSTLGVIEAVAQITVKALPKPPGVPQVTERTATSITLTWDSGNPEPVSYYIIQHKPKNSEDSFKEIDGVATTRYSVGGLSPYSDYQFRVVAVNNIGRGPPSEAIESKTAEQAPSTAPRQVRGRMLSATTAIIHWDEPEEANGQITGYRVYYTTDPSQHVNQWEKQIVRTSNFLTIPGLTPNKTYYIKVLAFTSVGDGPLSSDLQIIAKTGVPSQPTDFKGEAKSETSILLSWNPPTQTGQDNQIVGYELLYKKGDDKEEKRVSFEPTTTYLLKDLKPFTTYTFQLAARSKHGIGAYTNEISAETPQTQPSAPPQEVKCTSPSSTSILVSWKPPPVELQNGIMTRYTVQYAATEGDDTSLHQVLDIPPEKYHYLLENLEKWTEYRVTVSAHTEAGEGPESLPQLIRTEEDGMSYAHATVTLSEHVSTSQNYAALFTYTFFPCWPINIILRNHLKMPSHSLTIHVNNIFIMLNTTYGHEITTPEDTPAGYPQGIVAQSSTTTTIQVSWQPVALAERNGAVIKYALQYKDINSPRSPSELFITAPESTVTLDGLKADTTYDIKMCAFTSKGPGPYSPSVQFRTQPINQVFAKNFHVRAAMKTSVLLTWEIPENYNPAQPFTILYDNGQSVEVDGKLTQKLITNLQPETQYSFLLTNRGNSAGGLQHRVSTMTAPDILRTKPYLISKTSSDGMVTVELPAVQTAEKVKGYYIVVVPLKKQRPGKFIKPWDSPDEMNLEEVRDAQSTSHHRALRFRRQMEPKPYIAAYFHELPNEFTLGDAKMYGDFENKQLLNGQEYVFFVLAVLEISDSVLYAASPYSDPVMFADIDPQPIIDEEEGLIWVVGPVLAVIFIICIVIAILLYKRKRAESEARKGSLPSGKEMPSHHATDPVELRRLNFQTPGMASHPPIPVMELADHIERLKANDNLKFSQEYEVIIMLKTLKFNSDVFCCVLAGIPGSDYINANYIDGYRKQNAYIATQGALPETFGDFWRMIWEQRSSNIVMMTKLEERSRVKCDQYWPNRATETYGLIQVTLLDTVELATYCVRTFALYKSGSSEKREVRQFQFTAWPDHGVPEHPTPFLAFLRRVKSCNPPDAGPMVVHCSAGVGRTGCFIVIDAMLERIKHEKTVDIYGHVTLMRAQRNYMVQTEDQYVFIHDALQEAVTCGTTEVPARNLYAYIQKLTQIESGENVTGMELEFKRLANTKAHTSRFISANLPCNKFKNRLVNIMPYESTRVCLQPIRGVEGSDYINASFIDGYRQQKAYIATQGPLAETTEDFWRMLWEHNSTIVVMLTKLREMGREKCHQYWPAERSARYQYFVVDPMAEYNMPQYILREFKVTDARDGQSRTVRQFQFTDWPEQGVPKSGEGFIDFIGQVHKTKEQFGQDGPISVHYLTRLSVSVSQDQYQFCYRAGLEYLGSFDHYAT</sequence>
<dbReference type="FunFam" id="2.60.40.10:FF:000144">
    <property type="entry name" value="receptor-type tyrosine-protein phosphatase delta isoform X1"/>
    <property type="match status" value="1"/>
</dbReference>
<evidence type="ECO:0000256" key="13">
    <source>
        <dbReference type="ARBA" id="ARBA00022737"/>
    </source>
</evidence>
<dbReference type="InterPro" id="IPR036179">
    <property type="entry name" value="Ig-like_dom_sf"/>
</dbReference>
<dbReference type="Gene3D" id="2.60.40.10">
    <property type="entry name" value="Immunoglobulins"/>
    <property type="match status" value="9"/>
</dbReference>
<dbReference type="PROSITE" id="PS50853">
    <property type="entry name" value="FN3"/>
    <property type="match status" value="6"/>
</dbReference>
<dbReference type="Proteomes" id="UP000472262">
    <property type="component" value="Unassembled WGS sequence"/>
</dbReference>
<dbReference type="SMART" id="SM00060">
    <property type="entry name" value="FN3"/>
    <property type="match status" value="6"/>
</dbReference>
<evidence type="ECO:0000256" key="5">
    <source>
        <dbReference type="ARBA" id="ARBA00004624"/>
    </source>
</evidence>
<keyword evidence="19" id="KW-1015">Disulfide bond</keyword>
<evidence type="ECO:0000313" key="34">
    <source>
        <dbReference type="Ensembl" id="ENSSGRP00000041552.1"/>
    </source>
</evidence>
<dbReference type="InterPro" id="IPR050713">
    <property type="entry name" value="RTP_Phos/Ushers"/>
</dbReference>
<dbReference type="Ensembl" id="ENSSGRT00000044534.1">
    <property type="protein sequence ID" value="ENSSGRP00000041552.1"/>
    <property type="gene ID" value="ENSSGRG00000014444.1"/>
</dbReference>
<keyword evidence="9" id="KW-0771">Synaptosome</keyword>
<comment type="similarity">
    <text evidence="6">Belongs to the protein-tyrosine phosphatase family. Receptor class 2A subfamily.</text>
</comment>
<evidence type="ECO:0000256" key="20">
    <source>
        <dbReference type="ARBA" id="ARBA00023170"/>
    </source>
</evidence>
<keyword evidence="15" id="KW-0904">Protein phosphatase</keyword>
<evidence type="ECO:0000256" key="27">
    <source>
        <dbReference type="ARBA" id="ARBA00051722"/>
    </source>
</evidence>
<dbReference type="InterPro" id="IPR000242">
    <property type="entry name" value="PTP_cat"/>
</dbReference>
<keyword evidence="10" id="KW-0358">Heparin-binding</keyword>
<dbReference type="InterPro" id="IPR013783">
    <property type="entry name" value="Ig-like_fold"/>
</dbReference>
<dbReference type="FunFam" id="3.90.190.10:FF:000088">
    <property type="entry name" value="Receptor protein-tyrosine phosphatase LAR"/>
    <property type="match status" value="1"/>
</dbReference>
<evidence type="ECO:0000256" key="28">
    <source>
        <dbReference type="ARBA" id="ARBA00073611"/>
    </source>
</evidence>
<keyword evidence="20" id="KW-0675">Receptor</keyword>
<evidence type="ECO:0000256" key="18">
    <source>
        <dbReference type="ARBA" id="ARBA00023136"/>
    </source>
</evidence>
<dbReference type="SUPFAM" id="SSF48726">
    <property type="entry name" value="Immunoglobulin"/>
    <property type="match status" value="3"/>
</dbReference>
<evidence type="ECO:0000259" key="33">
    <source>
        <dbReference type="PROSITE" id="PS50853"/>
    </source>
</evidence>
<proteinExistence type="inferred from homology"/>
<dbReference type="GO" id="GO:0030672">
    <property type="term" value="C:synaptic vesicle membrane"/>
    <property type="evidence" value="ECO:0007669"/>
    <property type="project" value="UniProtKB-SubCell"/>
</dbReference>
<keyword evidence="17" id="KW-0770">Synapse</keyword>
<keyword evidence="13" id="KW-0677">Repeat</keyword>
<evidence type="ECO:0000256" key="23">
    <source>
        <dbReference type="ARBA" id="ARBA00023319"/>
    </source>
</evidence>
<evidence type="ECO:0000256" key="11">
    <source>
        <dbReference type="ARBA" id="ARBA00022692"/>
    </source>
</evidence>
<dbReference type="FunFam" id="2.60.40.10:FF:000098">
    <property type="entry name" value="receptor-type tyrosine-protein phosphatase F isoform X1"/>
    <property type="match status" value="1"/>
</dbReference>
<dbReference type="PROSITE" id="PS50056">
    <property type="entry name" value="TYR_PHOSPHATASE_2"/>
    <property type="match status" value="1"/>
</dbReference>
<evidence type="ECO:0000256" key="21">
    <source>
        <dbReference type="ARBA" id="ARBA00023180"/>
    </source>
</evidence>
<dbReference type="GO" id="GO:0004725">
    <property type="term" value="F:protein tyrosine phosphatase activity"/>
    <property type="evidence" value="ECO:0007669"/>
    <property type="project" value="UniProtKB-EC"/>
</dbReference>
<keyword evidence="21" id="KW-0325">Glycoprotein</keyword>
<evidence type="ECO:0000256" key="16">
    <source>
        <dbReference type="ARBA" id="ARBA00022989"/>
    </source>
</evidence>
<dbReference type="CDD" id="cd05739">
    <property type="entry name" value="IgI_3_RPTP_IIa_LAR_like"/>
    <property type="match status" value="1"/>
</dbReference>
<gene>
    <name evidence="34" type="primary">LOC107564123</name>
</gene>
<dbReference type="InterPro" id="IPR007110">
    <property type="entry name" value="Ig-like_dom"/>
</dbReference>
<dbReference type="FunFam" id="2.60.40.10:FF:000128">
    <property type="entry name" value="receptor-type tyrosine-protein phosphatase delta isoform X2"/>
    <property type="match status" value="1"/>
</dbReference>
<evidence type="ECO:0000256" key="26">
    <source>
        <dbReference type="ARBA" id="ARBA00034105"/>
    </source>
</evidence>
<evidence type="ECO:0000256" key="10">
    <source>
        <dbReference type="ARBA" id="ARBA00022674"/>
    </source>
</evidence>